<dbReference type="AlphaFoldDB" id="A0AA42SSW0"/>
<evidence type="ECO:0008006" key="3">
    <source>
        <dbReference type="Google" id="ProtNLM"/>
    </source>
</evidence>
<evidence type="ECO:0000313" key="2">
    <source>
        <dbReference type="Proteomes" id="UP001158730"/>
    </source>
</evidence>
<comment type="caution">
    <text evidence="1">The sequence shown here is derived from an EMBL/GenBank/DDBJ whole genome shotgun (WGS) entry which is preliminary data.</text>
</comment>
<protein>
    <recommendedName>
        <fullName evidence="3">Phage tail protein</fullName>
    </recommendedName>
</protein>
<proteinExistence type="predicted"/>
<organism evidence="1 2">
    <name type="scientific">Aquipseudomonas alcaligenes</name>
    <name type="common">Pseudomonas alcaligenes</name>
    <dbReference type="NCBI Taxonomy" id="43263"/>
    <lineage>
        <taxon>Bacteria</taxon>
        <taxon>Pseudomonadati</taxon>
        <taxon>Pseudomonadota</taxon>
        <taxon>Gammaproteobacteria</taxon>
        <taxon>Pseudomonadales</taxon>
        <taxon>Pseudomonadaceae</taxon>
        <taxon>Aquipseudomonas</taxon>
    </lineage>
</organism>
<evidence type="ECO:0000313" key="1">
    <source>
        <dbReference type="EMBL" id="MDH1055304.1"/>
    </source>
</evidence>
<dbReference type="EMBL" id="JAOBYN010000008">
    <property type="protein sequence ID" value="MDH1055304.1"/>
    <property type="molecule type" value="Genomic_DNA"/>
</dbReference>
<dbReference type="RefSeq" id="WP_280053957.1">
    <property type="nucleotide sequence ID" value="NZ_JAOBYN010000008.1"/>
</dbReference>
<dbReference type="Proteomes" id="UP001158730">
    <property type="component" value="Unassembled WGS sequence"/>
</dbReference>
<reference evidence="1" key="1">
    <citation type="submission" date="2022-09" db="EMBL/GenBank/DDBJ databases">
        <title>Intensive care unit water sources are persistently colonized with multi-drug resistant bacteria and are the site of extensive horizontal gene transfer of antibiotic resistance genes.</title>
        <authorList>
            <person name="Diorio-Toth L."/>
        </authorList>
    </citation>
    <scope>NUCLEOTIDE SEQUENCE</scope>
    <source>
        <strain evidence="1">GD03990</strain>
    </source>
</reference>
<gene>
    <name evidence="1" type="ORF">N5C05_11090</name>
</gene>
<accession>A0AA42SSW0</accession>
<name>A0AA42SSW0_AQUAC</name>
<sequence length="156" mass="16581">MSNVITEVRQALISRLETIRTSNGYRTEIGGLVKAGWFSEITKAQDVPATGMVVVQRAKGKEPKGGGNALRMLTGFTVIGAVTAGLDGYEEAIEDIELDLLQCLTPTEGVPPEWLPKMAPNLTVGAPEPVPPGEGLPAATVLIPIHIITFVDSIDY</sequence>